<evidence type="ECO:0000256" key="3">
    <source>
        <dbReference type="ARBA" id="ARBA00023052"/>
    </source>
</evidence>
<accession>A0ABW1Z780</accession>
<comment type="caution">
    <text evidence="5">The sequence shown here is derived from an EMBL/GenBank/DDBJ whole genome shotgun (WGS) entry which is preliminary data.</text>
</comment>
<evidence type="ECO:0000259" key="4">
    <source>
        <dbReference type="Pfam" id="PF00676"/>
    </source>
</evidence>
<evidence type="ECO:0000313" key="6">
    <source>
        <dbReference type="Proteomes" id="UP001596391"/>
    </source>
</evidence>
<reference evidence="6" key="1">
    <citation type="journal article" date="2019" name="Int. J. Syst. Evol. Microbiol.">
        <title>The Global Catalogue of Microorganisms (GCM) 10K type strain sequencing project: providing services to taxonomists for standard genome sequencing and annotation.</title>
        <authorList>
            <consortium name="The Broad Institute Genomics Platform"/>
            <consortium name="The Broad Institute Genome Sequencing Center for Infectious Disease"/>
            <person name="Wu L."/>
            <person name="Ma J."/>
        </authorList>
    </citation>
    <scope>NUCLEOTIDE SEQUENCE [LARGE SCALE GENOMIC DNA]</scope>
    <source>
        <strain evidence="6">CGMCC 1.16026</strain>
    </source>
</reference>
<dbReference type="Pfam" id="PF00676">
    <property type="entry name" value="E1_dh"/>
    <property type="match status" value="1"/>
</dbReference>
<keyword evidence="3" id="KW-0786">Thiamine pyrophosphate</keyword>
<keyword evidence="2" id="KW-0560">Oxidoreductase</keyword>
<comment type="cofactor">
    <cofactor evidence="1">
        <name>thiamine diphosphate</name>
        <dbReference type="ChEBI" id="CHEBI:58937"/>
    </cofactor>
</comment>
<organism evidence="5 6">
    <name type="scientific">Granulicella cerasi</name>
    <dbReference type="NCBI Taxonomy" id="741063"/>
    <lineage>
        <taxon>Bacteria</taxon>
        <taxon>Pseudomonadati</taxon>
        <taxon>Acidobacteriota</taxon>
        <taxon>Terriglobia</taxon>
        <taxon>Terriglobales</taxon>
        <taxon>Acidobacteriaceae</taxon>
        <taxon>Granulicella</taxon>
    </lineage>
</organism>
<dbReference type="InterPro" id="IPR029061">
    <property type="entry name" value="THDP-binding"/>
</dbReference>
<evidence type="ECO:0000313" key="5">
    <source>
        <dbReference type="EMBL" id="MFC6645034.1"/>
    </source>
</evidence>
<dbReference type="RefSeq" id="WP_263371433.1">
    <property type="nucleotide sequence ID" value="NZ_JAGSYD010000003.1"/>
</dbReference>
<name>A0ABW1Z780_9BACT</name>
<gene>
    <name evidence="5" type="ORF">ACFQBQ_05385</name>
</gene>
<evidence type="ECO:0000256" key="2">
    <source>
        <dbReference type="ARBA" id="ARBA00023002"/>
    </source>
</evidence>
<evidence type="ECO:0000256" key="1">
    <source>
        <dbReference type="ARBA" id="ARBA00001964"/>
    </source>
</evidence>
<dbReference type="Gene3D" id="3.40.50.970">
    <property type="match status" value="1"/>
</dbReference>
<dbReference type="InterPro" id="IPR001017">
    <property type="entry name" value="DH_E1"/>
</dbReference>
<feature type="domain" description="Dehydrogenase E1 component" evidence="4">
    <location>
        <begin position="99"/>
        <end position="190"/>
    </location>
</feature>
<sequence>MAENPLLPHRKLQELYSTLERARVLEKKQRTTFHREAVLAATTMQLDKGDYLSHAAKDIPASLLAPPVKHPAAKSDEATRLQYAAATARGQQLCGEHITLAYTQAGDKATGWKEALTLAQEERLPFVLCIIDPIGADVKRTKDTLQWPTFDAFVRKIKMPVLTVDGDDAVAMYRAMQESALRARTGLGASTIWAVVSKSAKLTASQRPVARLRRYLSARNIPLEN</sequence>
<keyword evidence="6" id="KW-1185">Reference proteome</keyword>
<dbReference type="Proteomes" id="UP001596391">
    <property type="component" value="Unassembled WGS sequence"/>
</dbReference>
<proteinExistence type="predicted"/>
<protein>
    <submittedName>
        <fullName evidence="5">Thiamine pyrophosphate-dependent enzyme</fullName>
    </submittedName>
</protein>
<dbReference type="SUPFAM" id="SSF52518">
    <property type="entry name" value="Thiamin diphosphate-binding fold (THDP-binding)"/>
    <property type="match status" value="1"/>
</dbReference>
<dbReference type="EMBL" id="JBHSWI010000001">
    <property type="protein sequence ID" value="MFC6645034.1"/>
    <property type="molecule type" value="Genomic_DNA"/>
</dbReference>